<proteinExistence type="predicted"/>
<feature type="compositionally biased region" description="Basic and acidic residues" evidence="1">
    <location>
        <begin position="22"/>
        <end position="31"/>
    </location>
</feature>
<comment type="caution">
    <text evidence="2">The sequence shown here is derived from an EMBL/GenBank/DDBJ whole genome shotgun (WGS) entry which is preliminary data.</text>
</comment>
<evidence type="ECO:0000256" key="1">
    <source>
        <dbReference type="SAM" id="MobiDB-lite"/>
    </source>
</evidence>
<sequence>MGRHRRGRRRDTDGATLTVARSDTDGGKGRH</sequence>
<feature type="region of interest" description="Disordered" evidence="1">
    <location>
        <begin position="1"/>
        <end position="31"/>
    </location>
</feature>
<accession>A0A401TX93</accession>
<feature type="non-terminal residue" evidence="2">
    <location>
        <position position="31"/>
    </location>
</feature>
<keyword evidence="3" id="KW-1185">Reference proteome</keyword>
<evidence type="ECO:0000313" key="3">
    <source>
        <dbReference type="Proteomes" id="UP000287033"/>
    </source>
</evidence>
<evidence type="ECO:0000313" key="2">
    <source>
        <dbReference type="EMBL" id="GCC47271.1"/>
    </source>
</evidence>
<gene>
    <name evidence="2" type="ORF">chiPu_0031156</name>
</gene>
<name>A0A401TX93_CHIPU</name>
<dbReference type="EMBL" id="BEZZ01202325">
    <property type="protein sequence ID" value="GCC47271.1"/>
    <property type="molecule type" value="Genomic_DNA"/>
</dbReference>
<reference evidence="2 3" key="1">
    <citation type="journal article" date="2018" name="Nat. Ecol. Evol.">
        <title>Shark genomes provide insights into elasmobranch evolution and the origin of vertebrates.</title>
        <authorList>
            <person name="Hara Y"/>
            <person name="Yamaguchi K"/>
            <person name="Onimaru K"/>
            <person name="Kadota M"/>
            <person name="Koyanagi M"/>
            <person name="Keeley SD"/>
            <person name="Tatsumi K"/>
            <person name="Tanaka K"/>
            <person name="Motone F"/>
            <person name="Kageyama Y"/>
            <person name="Nozu R"/>
            <person name="Adachi N"/>
            <person name="Nishimura O"/>
            <person name="Nakagawa R"/>
            <person name="Tanegashima C"/>
            <person name="Kiyatake I"/>
            <person name="Matsumoto R"/>
            <person name="Murakumo K"/>
            <person name="Nishida K"/>
            <person name="Terakita A"/>
            <person name="Kuratani S"/>
            <person name="Sato K"/>
            <person name="Hyodo S Kuraku.S."/>
        </authorList>
    </citation>
    <scope>NUCLEOTIDE SEQUENCE [LARGE SCALE GENOMIC DNA]</scope>
</reference>
<dbReference type="AlphaFoldDB" id="A0A401TX93"/>
<organism evidence="2 3">
    <name type="scientific">Chiloscyllium punctatum</name>
    <name type="common">Brownbanded bambooshark</name>
    <name type="synonym">Hemiscyllium punctatum</name>
    <dbReference type="NCBI Taxonomy" id="137246"/>
    <lineage>
        <taxon>Eukaryota</taxon>
        <taxon>Metazoa</taxon>
        <taxon>Chordata</taxon>
        <taxon>Craniata</taxon>
        <taxon>Vertebrata</taxon>
        <taxon>Chondrichthyes</taxon>
        <taxon>Elasmobranchii</taxon>
        <taxon>Galeomorphii</taxon>
        <taxon>Galeoidea</taxon>
        <taxon>Orectolobiformes</taxon>
        <taxon>Hemiscylliidae</taxon>
        <taxon>Chiloscyllium</taxon>
    </lineage>
</organism>
<protein>
    <submittedName>
        <fullName evidence="2">Uncharacterized protein</fullName>
    </submittedName>
</protein>
<dbReference type="Proteomes" id="UP000287033">
    <property type="component" value="Unassembled WGS sequence"/>
</dbReference>